<name>A0A6N7PSN6_9BACT</name>
<dbReference type="RefSeq" id="WP_153822015.1">
    <property type="nucleotide sequence ID" value="NZ_WJIE01000007.1"/>
</dbReference>
<dbReference type="Proteomes" id="UP000440224">
    <property type="component" value="Unassembled WGS sequence"/>
</dbReference>
<comment type="caution">
    <text evidence="2">The sequence shown here is derived from an EMBL/GenBank/DDBJ whole genome shotgun (WGS) entry which is preliminary data.</text>
</comment>
<accession>A0A6N7PSN6</accession>
<evidence type="ECO:0000313" key="3">
    <source>
        <dbReference type="Proteomes" id="UP000440224"/>
    </source>
</evidence>
<feature type="compositionally biased region" description="Gly residues" evidence="1">
    <location>
        <begin position="83"/>
        <end position="101"/>
    </location>
</feature>
<dbReference type="AlphaFoldDB" id="A0A6N7PSN6"/>
<sequence>MTTQEQPGNLAAFVDGVALPDDQARDLWKRFSEWMGEHKGDMAGFGKQNGYTQITPEYRGGRAVLIAYTKEPPPAPPQKKPAGKGGGGARRGGGGGRRGRR</sequence>
<gene>
    <name evidence="2" type="ORF">GF068_25215</name>
</gene>
<organism evidence="2 3">
    <name type="scientific">Polyangium spumosum</name>
    <dbReference type="NCBI Taxonomy" id="889282"/>
    <lineage>
        <taxon>Bacteria</taxon>
        <taxon>Pseudomonadati</taxon>
        <taxon>Myxococcota</taxon>
        <taxon>Polyangia</taxon>
        <taxon>Polyangiales</taxon>
        <taxon>Polyangiaceae</taxon>
        <taxon>Polyangium</taxon>
    </lineage>
</organism>
<evidence type="ECO:0000256" key="1">
    <source>
        <dbReference type="SAM" id="MobiDB-lite"/>
    </source>
</evidence>
<evidence type="ECO:0000313" key="2">
    <source>
        <dbReference type="EMBL" id="MRG95192.1"/>
    </source>
</evidence>
<proteinExistence type="predicted"/>
<protein>
    <submittedName>
        <fullName evidence="2">Uncharacterized protein</fullName>
    </submittedName>
</protein>
<reference evidence="2 3" key="1">
    <citation type="submission" date="2019-10" db="EMBL/GenBank/DDBJ databases">
        <title>A soil myxobacterium in the family Polyangiaceae.</title>
        <authorList>
            <person name="Li Y."/>
            <person name="Wang J."/>
        </authorList>
    </citation>
    <scope>NUCLEOTIDE SEQUENCE [LARGE SCALE GENOMIC DNA]</scope>
    <source>
        <strain evidence="2 3">DSM 14734</strain>
    </source>
</reference>
<dbReference type="EMBL" id="WJIE01000007">
    <property type="protein sequence ID" value="MRG95192.1"/>
    <property type="molecule type" value="Genomic_DNA"/>
</dbReference>
<dbReference type="OrthoDB" id="5521828at2"/>
<feature type="region of interest" description="Disordered" evidence="1">
    <location>
        <begin position="69"/>
        <end position="101"/>
    </location>
</feature>
<keyword evidence="3" id="KW-1185">Reference proteome</keyword>